<feature type="compositionally biased region" description="Low complexity" evidence="1">
    <location>
        <begin position="26"/>
        <end position="39"/>
    </location>
</feature>
<feature type="transmembrane region" description="Helical" evidence="2">
    <location>
        <begin position="63"/>
        <end position="89"/>
    </location>
</feature>
<feature type="transmembrane region" description="Helical" evidence="2">
    <location>
        <begin position="124"/>
        <end position="145"/>
    </location>
</feature>
<feature type="signal peptide" evidence="3">
    <location>
        <begin position="1"/>
        <end position="24"/>
    </location>
</feature>
<keyword evidence="2" id="KW-1133">Transmembrane helix</keyword>
<comment type="caution">
    <text evidence="4">The sequence shown here is derived from an EMBL/GenBank/DDBJ whole genome shotgun (WGS) entry which is preliminary data.</text>
</comment>
<sequence length="175" mass="17529">MPRYPLGALLMVTAVALAPTAARAQVSHPTAAEAEATPPEVDPRPVEIPTPPPAPGGSNPHTALVTGASVLGGLGVVAFMAAGISWLVAANDAAKLDEECPSKICYEDSPGGEHLVRARGAERASVVLVGVGTPLLAGGLVMSLFSTAFRRSGTAVNAAPVVGPSFAGGTLRVTF</sequence>
<organism evidence="4 5">
    <name type="scientific">Chondromyces apiculatus DSM 436</name>
    <dbReference type="NCBI Taxonomy" id="1192034"/>
    <lineage>
        <taxon>Bacteria</taxon>
        <taxon>Pseudomonadati</taxon>
        <taxon>Myxococcota</taxon>
        <taxon>Polyangia</taxon>
        <taxon>Polyangiales</taxon>
        <taxon>Polyangiaceae</taxon>
        <taxon>Chondromyces</taxon>
    </lineage>
</organism>
<evidence type="ECO:0000256" key="1">
    <source>
        <dbReference type="SAM" id="MobiDB-lite"/>
    </source>
</evidence>
<proteinExistence type="predicted"/>
<feature type="compositionally biased region" description="Pro residues" evidence="1">
    <location>
        <begin position="46"/>
        <end position="55"/>
    </location>
</feature>
<keyword evidence="2" id="KW-0472">Membrane</keyword>
<keyword evidence="5" id="KW-1185">Reference proteome</keyword>
<keyword evidence="2" id="KW-0812">Transmembrane</keyword>
<gene>
    <name evidence="4" type="ORF">CAP_0625</name>
</gene>
<evidence type="ECO:0000313" key="4">
    <source>
        <dbReference type="EMBL" id="EYF07146.1"/>
    </source>
</evidence>
<protein>
    <submittedName>
        <fullName evidence="4">Uncharacterized protein</fullName>
    </submittedName>
</protein>
<dbReference type="AlphaFoldDB" id="A0A017TEY7"/>
<dbReference type="STRING" id="1192034.CAP_0625"/>
<reference evidence="4 5" key="1">
    <citation type="submission" date="2013-05" db="EMBL/GenBank/DDBJ databases">
        <title>Genome assembly of Chondromyces apiculatus DSM 436.</title>
        <authorList>
            <person name="Sharma G."/>
            <person name="Khatri I."/>
            <person name="Kaur C."/>
            <person name="Mayilraj S."/>
            <person name="Subramanian S."/>
        </authorList>
    </citation>
    <scope>NUCLEOTIDE SEQUENCE [LARGE SCALE GENOMIC DNA]</scope>
    <source>
        <strain evidence="4 5">DSM 436</strain>
    </source>
</reference>
<accession>A0A017TEY7</accession>
<feature type="chain" id="PRO_5001500274" evidence="3">
    <location>
        <begin position="25"/>
        <end position="175"/>
    </location>
</feature>
<dbReference type="Proteomes" id="UP000019678">
    <property type="component" value="Unassembled WGS sequence"/>
</dbReference>
<evidence type="ECO:0000256" key="2">
    <source>
        <dbReference type="SAM" id="Phobius"/>
    </source>
</evidence>
<dbReference type="EMBL" id="ASRX01000011">
    <property type="protein sequence ID" value="EYF07146.1"/>
    <property type="molecule type" value="Genomic_DNA"/>
</dbReference>
<keyword evidence="3" id="KW-0732">Signal</keyword>
<name>A0A017TEY7_9BACT</name>
<evidence type="ECO:0000256" key="3">
    <source>
        <dbReference type="SAM" id="SignalP"/>
    </source>
</evidence>
<feature type="region of interest" description="Disordered" evidence="1">
    <location>
        <begin position="26"/>
        <end position="61"/>
    </location>
</feature>
<evidence type="ECO:0000313" key="5">
    <source>
        <dbReference type="Proteomes" id="UP000019678"/>
    </source>
</evidence>